<dbReference type="EMBL" id="JASOOY020000009">
    <property type="protein sequence ID" value="MEO3716464.1"/>
    <property type="molecule type" value="Genomic_DNA"/>
</dbReference>
<dbReference type="Pfam" id="PF13490">
    <property type="entry name" value="zf-HC2"/>
    <property type="match status" value="1"/>
</dbReference>
<name>A0AAW9SGW9_CORAY</name>
<proteinExistence type="predicted"/>
<evidence type="ECO:0000259" key="2">
    <source>
        <dbReference type="Pfam" id="PF13490"/>
    </source>
</evidence>
<feature type="transmembrane region" description="Helical" evidence="1">
    <location>
        <begin position="214"/>
        <end position="235"/>
    </location>
</feature>
<evidence type="ECO:0000313" key="3">
    <source>
        <dbReference type="EMBL" id="MEO3716464.1"/>
    </source>
</evidence>
<accession>A0AAW9SGW9</accession>
<keyword evidence="1" id="KW-1133">Transmembrane helix</keyword>
<evidence type="ECO:0000256" key="1">
    <source>
        <dbReference type="SAM" id="Phobius"/>
    </source>
</evidence>
<keyword evidence="1" id="KW-0812">Transmembrane</keyword>
<evidence type="ECO:0000313" key="4">
    <source>
        <dbReference type="Proteomes" id="UP001223646"/>
    </source>
</evidence>
<feature type="transmembrane region" description="Helical" evidence="1">
    <location>
        <begin position="188"/>
        <end position="208"/>
    </location>
</feature>
<feature type="transmembrane region" description="Helical" evidence="1">
    <location>
        <begin position="157"/>
        <end position="176"/>
    </location>
</feature>
<protein>
    <submittedName>
        <fullName evidence="3">Zf-HC2 domain-containing protein</fullName>
    </submittedName>
</protein>
<organism evidence="3 4">
    <name type="scientific">Corynebacterium amycolatum</name>
    <dbReference type="NCBI Taxonomy" id="43765"/>
    <lineage>
        <taxon>Bacteria</taxon>
        <taxon>Bacillati</taxon>
        <taxon>Actinomycetota</taxon>
        <taxon>Actinomycetes</taxon>
        <taxon>Mycobacteriales</taxon>
        <taxon>Corynebacteriaceae</taxon>
        <taxon>Corynebacterium</taxon>
    </lineage>
</organism>
<dbReference type="RefSeq" id="WP_347658223.1">
    <property type="nucleotide sequence ID" value="NZ_JASOOY020000009.1"/>
</dbReference>
<feature type="transmembrane region" description="Helical" evidence="1">
    <location>
        <begin position="84"/>
        <end position="109"/>
    </location>
</feature>
<reference evidence="3" key="1">
    <citation type="submission" date="2023-05" db="EMBL/GenBank/DDBJ databases">
        <authorList>
            <person name="Du J."/>
        </authorList>
    </citation>
    <scope>NUCLEOTIDE SEQUENCE</scope>
    <source>
        <strain evidence="3">UMB1064</strain>
    </source>
</reference>
<keyword evidence="1" id="KW-0472">Membrane</keyword>
<dbReference type="AlphaFoldDB" id="A0AAW9SGW9"/>
<dbReference type="Proteomes" id="UP001223646">
    <property type="component" value="Unassembled WGS sequence"/>
</dbReference>
<feature type="domain" description="Putative zinc-finger" evidence="2">
    <location>
        <begin position="3"/>
        <end position="37"/>
    </location>
</feature>
<sequence>MECEEIRAALSARLDGEQASIADEVIDAHLGACEECRAWYERAVRLNRALTVGPADGMPEISTDDLSERILVSIEPERRRRERAWLLIAGTARGVLIALGLCWAVWGIATLVDASDMMTLGLSSTQPQDGAEIATSTGSPIDGSTATVDPMELGARVAIQLAAIRLALAVGLFWAAWRPRAAMGMAPVYGAVATFSIGFGIRDILIGAQGASEIAGLALMFVSALTLAVVWLGGYTPTAIAQAWRAASGLPVTGVPPQRD</sequence>
<gene>
    <name evidence="3" type="ORF">QP460_002505</name>
</gene>
<reference evidence="3" key="2">
    <citation type="submission" date="2024-05" db="EMBL/GenBank/DDBJ databases">
        <authorList>
            <person name="Wolfe A."/>
        </authorList>
    </citation>
    <scope>NUCLEOTIDE SEQUENCE</scope>
    <source>
        <strain evidence="3">UMB1064</strain>
    </source>
</reference>
<dbReference type="InterPro" id="IPR027383">
    <property type="entry name" value="Znf_put"/>
</dbReference>
<comment type="caution">
    <text evidence="3">The sequence shown here is derived from an EMBL/GenBank/DDBJ whole genome shotgun (WGS) entry which is preliminary data.</text>
</comment>